<dbReference type="InterPro" id="IPR050765">
    <property type="entry name" value="Riboflavin_Biosynth_HTPR"/>
</dbReference>
<dbReference type="PANTHER" id="PTHR38011">
    <property type="entry name" value="DIHYDROFOLATE REDUCTASE FAMILY PROTEIN (AFU_ORTHOLOGUE AFUA_8G06820)"/>
    <property type="match status" value="1"/>
</dbReference>
<comment type="caution">
    <text evidence="5">The sequence shown here is derived from an EMBL/GenBank/DDBJ whole genome shotgun (WGS) entry which is preliminary data.</text>
</comment>
<protein>
    <submittedName>
        <fullName evidence="5">DNA, contig: SP652</fullName>
    </submittedName>
</protein>
<name>A0A0C9NKV7_SPHPI</name>
<feature type="domain" description="Bacterial bifunctional deaminase-reductase C-terminal" evidence="4">
    <location>
        <begin position="3"/>
        <end position="221"/>
    </location>
</feature>
<reference evidence="5 6" key="1">
    <citation type="submission" date="2014-08" db="EMBL/GenBank/DDBJ databases">
        <title>Whole genome shotgun sequence of Sphingomonas paucimobilis NBRC 13935.</title>
        <authorList>
            <person name="Hosoyama A."/>
            <person name="Hashimoto M."/>
            <person name="Hosoyama Y."/>
            <person name="Noguchi M."/>
            <person name="Uohara A."/>
            <person name="Ohji S."/>
            <person name="Katano-Makiyama Y."/>
            <person name="Ichikawa N."/>
            <person name="Kimura A."/>
            <person name="Yamazoe A."/>
            <person name="Fujita N."/>
        </authorList>
    </citation>
    <scope>NUCLEOTIDE SEQUENCE [LARGE SCALE GENOMIC DNA]</scope>
    <source>
        <strain evidence="5 6">NBRC 13935</strain>
    </source>
</reference>
<evidence type="ECO:0000313" key="6">
    <source>
        <dbReference type="Proteomes" id="UP000032025"/>
    </source>
</evidence>
<dbReference type="AlphaFoldDB" id="A0A0C9NKV7"/>
<proteinExistence type="predicted"/>
<dbReference type="Pfam" id="PF01872">
    <property type="entry name" value="RibD_C"/>
    <property type="match status" value="1"/>
</dbReference>
<keyword evidence="6" id="KW-1185">Reference proteome</keyword>
<dbReference type="SUPFAM" id="SSF53597">
    <property type="entry name" value="Dihydrofolate reductase-like"/>
    <property type="match status" value="1"/>
</dbReference>
<evidence type="ECO:0000256" key="3">
    <source>
        <dbReference type="ARBA" id="ARBA00023002"/>
    </source>
</evidence>
<dbReference type="InterPro" id="IPR024072">
    <property type="entry name" value="DHFR-like_dom_sf"/>
</dbReference>
<comment type="pathway">
    <text evidence="1">Cofactor biosynthesis; riboflavin biosynthesis.</text>
</comment>
<organism evidence="5 6">
    <name type="scientific">Sphingomonas paucimobilis NBRC 13935</name>
    <dbReference type="NCBI Taxonomy" id="1219050"/>
    <lineage>
        <taxon>Bacteria</taxon>
        <taxon>Pseudomonadati</taxon>
        <taxon>Pseudomonadota</taxon>
        <taxon>Alphaproteobacteria</taxon>
        <taxon>Sphingomonadales</taxon>
        <taxon>Sphingomonadaceae</taxon>
        <taxon>Sphingomonas</taxon>
    </lineage>
</organism>
<dbReference type="GO" id="GO:0009231">
    <property type="term" value="P:riboflavin biosynthetic process"/>
    <property type="evidence" value="ECO:0007669"/>
    <property type="project" value="InterPro"/>
</dbReference>
<dbReference type="GO" id="GO:0008703">
    <property type="term" value="F:5-amino-6-(5-phosphoribosylamino)uracil reductase activity"/>
    <property type="evidence" value="ECO:0007669"/>
    <property type="project" value="InterPro"/>
</dbReference>
<dbReference type="InterPro" id="IPR002734">
    <property type="entry name" value="RibDG_C"/>
</dbReference>
<evidence type="ECO:0000256" key="2">
    <source>
        <dbReference type="ARBA" id="ARBA00022857"/>
    </source>
</evidence>
<evidence type="ECO:0000313" key="5">
    <source>
        <dbReference type="EMBL" id="GAN15233.1"/>
    </source>
</evidence>
<keyword evidence="3" id="KW-0560">Oxidoreductase</keyword>
<dbReference type="PANTHER" id="PTHR38011:SF7">
    <property type="entry name" value="2,5-DIAMINO-6-RIBOSYLAMINO-4(3H)-PYRIMIDINONE 5'-PHOSPHATE REDUCTASE"/>
    <property type="match status" value="1"/>
</dbReference>
<evidence type="ECO:0000259" key="4">
    <source>
        <dbReference type="Pfam" id="PF01872"/>
    </source>
</evidence>
<keyword evidence="2" id="KW-0521">NADP</keyword>
<dbReference type="Gene3D" id="3.40.430.10">
    <property type="entry name" value="Dihydrofolate Reductase, subunit A"/>
    <property type="match status" value="1"/>
</dbReference>
<accession>A0A0C9NKV7</accession>
<gene>
    <name evidence="5" type="ORF">SP6_52_00410</name>
</gene>
<dbReference type="GeneID" id="78528417"/>
<evidence type="ECO:0000256" key="1">
    <source>
        <dbReference type="ARBA" id="ARBA00005104"/>
    </source>
</evidence>
<sequence>MKPHMICHMICSLDGRILQSRWRPESYKPGDLFEDLHDRIGGDAWIVGRVTGQEFAKGDRYPDTDETFPREHWFATRDADAFGVVLDEQAKIVWARGDIGDDPIVVVLTKDVADSHLAGLRADGVSYIFAGAETIDLRAVPEILNRELGVKTLLVEGGGTANGEFLRAGLIDEISMALCPAVDGGAGAPSLFHSGDAEANTPAPVTSLTLTHHEVLEDGVIWLRYRVENAIT</sequence>
<dbReference type="Proteomes" id="UP000032025">
    <property type="component" value="Unassembled WGS sequence"/>
</dbReference>
<dbReference type="EMBL" id="BBJS01000052">
    <property type="protein sequence ID" value="GAN15233.1"/>
    <property type="molecule type" value="Genomic_DNA"/>
</dbReference>
<dbReference type="RefSeq" id="WP_037568612.1">
    <property type="nucleotide sequence ID" value="NZ_BBJS01000052.1"/>
</dbReference>